<evidence type="ECO:0000313" key="2">
    <source>
        <dbReference type="EMBL" id="GAA0874732.1"/>
    </source>
</evidence>
<dbReference type="EMBL" id="BAAAFH010000003">
    <property type="protein sequence ID" value="GAA0874732.1"/>
    <property type="molecule type" value="Genomic_DNA"/>
</dbReference>
<dbReference type="PROSITE" id="PS50005">
    <property type="entry name" value="TPR"/>
    <property type="match status" value="1"/>
</dbReference>
<dbReference type="Proteomes" id="UP001501126">
    <property type="component" value="Unassembled WGS sequence"/>
</dbReference>
<dbReference type="InterPro" id="IPR019734">
    <property type="entry name" value="TPR_rpt"/>
</dbReference>
<evidence type="ECO:0000256" key="1">
    <source>
        <dbReference type="PROSITE-ProRule" id="PRU00339"/>
    </source>
</evidence>
<evidence type="ECO:0000313" key="3">
    <source>
        <dbReference type="Proteomes" id="UP001501126"/>
    </source>
</evidence>
<dbReference type="Pfam" id="PF13181">
    <property type="entry name" value="TPR_8"/>
    <property type="match status" value="1"/>
</dbReference>
<dbReference type="Gene3D" id="1.25.40.10">
    <property type="entry name" value="Tetratricopeptide repeat domain"/>
    <property type="match status" value="1"/>
</dbReference>
<dbReference type="InterPro" id="IPR011990">
    <property type="entry name" value="TPR-like_helical_dom_sf"/>
</dbReference>
<comment type="caution">
    <text evidence="2">The sequence shown here is derived from an EMBL/GenBank/DDBJ whole genome shotgun (WGS) entry which is preliminary data.</text>
</comment>
<dbReference type="SUPFAM" id="SSF48452">
    <property type="entry name" value="TPR-like"/>
    <property type="match status" value="1"/>
</dbReference>
<proteinExistence type="predicted"/>
<gene>
    <name evidence="2" type="ORF">GCM10009118_11400</name>
</gene>
<keyword evidence="3" id="KW-1185">Reference proteome</keyword>
<keyword evidence="1" id="KW-0802">TPR repeat</keyword>
<sequence length="117" mass="13893">MNFRIFVANDCKMKNERLEQLRQMLEETPNDIFVRYAIGLELYKTEDFASAIQHMKMLASEHPSYCPVHFKLGQWYSENDNIEEAVNWLTKALRIAEKENDPKAINEIREALWLLED</sequence>
<protein>
    <recommendedName>
        <fullName evidence="4">Tetratricopeptide repeat protein</fullName>
    </recommendedName>
</protein>
<accession>A0ABP3Y1U7</accession>
<reference evidence="3" key="1">
    <citation type="journal article" date="2019" name="Int. J. Syst. Evol. Microbiol.">
        <title>The Global Catalogue of Microorganisms (GCM) 10K type strain sequencing project: providing services to taxonomists for standard genome sequencing and annotation.</title>
        <authorList>
            <consortium name="The Broad Institute Genomics Platform"/>
            <consortium name="The Broad Institute Genome Sequencing Center for Infectious Disease"/>
            <person name="Wu L."/>
            <person name="Ma J."/>
        </authorList>
    </citation>
    <scope>NUCLEOTIDE SEQUENCE [LARGE SCALE GENOMIC DNA]</scope>
    <source>
        <strain evidence="3">JCM 16083</strain>
    </source>
</reference>
<evidence type="ECO:0008006" key="4">
    <source>
        <dbReference type="Google" id="ProtNLM"/>
    </source>
</evidence>
<feature type="repeat" description="TPR" evidence="1">
    <location>
        <begin position="66"/>
        <end position="99"/>
    </location>
</feature>
<organism evidence="2 3">
    <name type="scientific">Wandonia haliotis</name>
    <dbReference type="NCBI Taxonomy" id="574963"/>
    <lineage>
        <taxon>Bacteria</taxon>
        <taxon>Pseudomonadati</taxon>
        <taxon>Bacteroidota</taxon>
        <taxon>Flavobacteriia</taxon>
        <taxon>Flavobacteriales</taxon>
        <taxon>Crocinitomicaceae</taxon>
        <taxon>Wandonia</taxon>
    </lineage>
</organism>
<name>A0ABP3Y1U7_9FLAO</name>